<feature type="transmembrane region" description="Helical" evidence="1">
    <location>
        <begin position="50"/>
        <end position="68"/>
    </location>
</feature>
<accession>A0A915BAG1</accession>
<keyword evidence="2" id="KW-1185">Reference proteome</keyword>
<protein>
    <submittedName>
        <fullName evidence="3">Uncharacterized protein</fullName>
    </submittedName>
</protein>
<dbReference type="WBParaSite" id="PgR030_g077_t01">
    <property type="protein sequence ID" value="PgR030_g077_t01"/>
    <property type="gene ID" value="PgR030_g077"/>
</dbReference>
<organism evidence="2 3">
    <name type="scientific">Parascaris univalens</name>
    <name type="common">Nematode worm</name>
    <dbReference type="NCBI Taxonomy" id="6257"/>
    <lineage>
        <taxon>Eukaryota</taxon>
        <taxon>Metazoa</taxon>
        <taxon>Ecdysozoa</taxon>
        <taxon>Nematoda</taxon>
        <taxon>Chromadorea</taxon>
        <taxon>Rhabditida</taxon>
        <taxon>Spirurina</taxon>
        <taxon>Ascaridomorpha</taxon>
        <taxon>Ascaridoidea</taxon>
        <taxon>Ascarididae</taxon>
        <taxon>Parascaris</taxon>
    </lineage>
</organism>
<feature type="transmembrane region" description="Helical" evidence="1">
    <location>
        <begin position="23"/>
        <end position="43"/>
    </location>
</feature>
<evidence type="ECO:0000256" key="1">
    <source>
        <dbReference type="SAM" id="Phobius"/>
    </source>
</evidence>
<evidence type="ECO:0000313" key="2">
    <source>
        <dbReference type="Proteomes" id="UP000887569"/>
    </source>
</evidence>
<keyword evidence="1" id="KW-1133">Transmembrane helix</keyword>
<dbReference type="Proteomes" id="UP000887569">
    <property type="component" value="Unplaced"/>
</dbReference>
<name>A0A915BAG1_PARUN</name>
<keyword evidence="1" id="KW-0812">Transmembrane</keyword>
<feature type="transmembrane region" description="Helical" evidence="1">
    <location>
        <begin position="74"/>
        <end position="96"/>
    </location>
</feature>
<dbReference type="Pfam" id="PF16015">
    <property type="entry name" value="Promethin"/>
    <property type="match status" value="1"/>
</dbReference>
<proteinExistence type="predicted"/>
<reference evidence="3" key="1">
    <citation type="submission" date="2022-11" db="UniProtKB">
        <authorList>
            <consortium name="WormBaseParasite"/>
        </authorList>
    </citation>
    <scope>IDENTIFICATION</scope>
</reference>
<keyword evidence="1" id="KW-0472">Membrane</keyword>
<evidence type="ECO:0000313" key="3">
    <source>
        <dbReference type="WBParaSite" id="PgR030_g077_t01"/>
    </source>
</evidence>
<dbReference type="AlphaFoldDB" id="A0A915BAG1"/>
<sequence>SISCFRRSAKMQLFLDKDIDPRLVLILSMLLIFNAIPLLAFIAYLFLSGVVIFGAALFAELITMLFGLAILLPVLFFCSIFAVSASAFIIAISAFYDAHVSRRVTKVE</sequence>